<evidence type="ECO:0000313" key="8">
    <source>
        <dbReference type="Proteomes" id="UP000233387"/>
    </source>
</evidence>
<dbReference type="NCBIfam" id="TIGR02734">
    <property type="entry name" value="crtI_fam"/>
    <property type="match status" value="1"/>
</dbReference>
<dbReference type="GO" id="GO:0016491">
    <property type="term" value="F:oxidoreductase activity"/>
    <property type="evidence" value="ECO:0007669"/>
    <property type="project" value="UniProtKB-KW"/>
</dbReference>
<keyword evidence="4 5" id="KW-0560">Oxidoreductase</keyword>
<dbReference type="RefSeq" id="WP_101359358.1">
    <property type="nucleotide sequence ID" value="NZ_NKXO01000035.1"/>
</dbReference>
<proteinExistence type="inferred from homology"/>
<evidence type="ECO:0000259" key="6">
    <source>
        <dbReference type="Pfam" id="PF01593"/>
    </source>
</evidence>
<evidence type="ECO:0000256" key="1">
    <source>
        <dbReference type="ARBA" id="ARBA00004829"/>
    </source>
</evidence>
<keyword evidence="8" id="KW-1185">Reference proteome</keyword>
<dbReference type="EMBL" id="NKXO01000035">
    <property type="protein sequence ID" value="PKQ67414.1"/>
    <property type="molecule type" value="Genomic_DNA"/>
</dbReference>
<name>A0A2N3IAM6_9BACT</name>
<keyword evidence="3 5" id="KW-0125">Carotenoid biosynthesis</keyword>
<protein>
    <submittedName>
        <fullName evidence="7">Phytoene desaturase</fullName>
    </submittedName>
</protein>
<dbReference type="InterPro" id="IPR002937">
    <property type="entry name" value="Amino_oxidase"/>
</dbReference>
<reference evidence="7 8" key="1">
    <citation type="submission" date="2017-06" db="EMBL/GenBank/DDBJ databases">
        <title>Raineya orbicola gen. nov., sp. nov. a slightly thermophilic bacterium of the phylum Bacteroidetes and the description of Raineyaceae fam. nov.</title>
        <authorList>
            <person name="Albuquerque L."/>
            <person name="Polonia A.R.M."/>
            <person name="Barroso C."/>
            <person name="Froufe H.J.C."/>
            <person name="Lage O."/>
            <person name="Lobo-Da-Cunha A."/>
            <person name="Egas C."/>
            <person name="Da Costa M.S."/>
        </authorList>
    </citation>
    <scope>NUCLEOTIDE SEQUENCE [LARGE SCALE GENOMIC DNA]</scope>
    <source>
        <strain evidence="7 8">SPSPC-11</strain>
    </source>
</reference>
<comment type="similarity">
    <text evidence="2 5">Belongs to the carotenoid/retinoid oxidoreductase family.</text>
</comment>
<sequence>MQKTACIIGGGIAGIATAIRLACKGYAVEVFEANDYLGGKLSEIRLGAYRFDAGPSLFTMPHFVEELFQVAKKDIRQYFSYQKLEVVCKYFYEDGTTIEAFAERKRFAQEVEMKTGEKAEKILQYLQKSAKKYEITANLFLKRSLHKINTWLCADAFKGYKNLHKLEIFKTMHQANSQFFRDERLVQLFNRFATYNGSNPYETPATLTIIPHLEHNIGAFIPKGGMYAITQSLANLAKDLGVKFHLQSKVERIWLENQKAVGIVVKGEKRNFDVVVSNMDIVATYKYLLPDVPAPTKILEQPKSSSALIFYWGVKKVFPELRLHNIFFSKNYQAEFEHIFQKKTIYHDPTIYVNIGSKYEPSDAPAGAETWFVMINTPNNTGQDWDKLISETRKNVLVKLSRLLKTEMEPLIEVEGVLEPRSIEAKTFSTQGALYGNSSNNRYAAFLRHANFSRKIKNLYFVGGSVHPGGGIPLCLSSAKITADLID</sequence>
<dbReference type="PANTHER" id="PTHR43734">
    <property type="entry name" value="PHYTOENE DESATURASE"/>
    <property type="match status" value="1"/>
</dbReference>
<gene>
    <name evidence="7" type="ORF">Rain11_2093</name>
</gene>
<evidence type="ECO:0000313" key="7">
    <source>
        <dbReference type="EMBL" id="PKQ67414.1"/>
    </source>
</evidence>
<dbReference type="PANTHER" id="PTHR43734:SF7">
    <property type="entry name" value="4,4'-DIAPONEUROSPORENE OXYGENASE"/>
    <property type="match status" value="1"/>
</dbReference>
<feature type="domain" description="Amine oxidase" evidence="6">
    <location>
        <begin position="12"/>
        <end position="486"/>
    </location>
</feature>
<dbReference type="Pfam" id="PF01593">
    <property type="entry name" value="Amino_oxidase"/>
    <property type="match status" value="1"/>
</dbReference>
<dbReference type="InterPro" id="IPR054840">
    <property type="entry name" value="hydcarot_desat_CrtD"/>
</dbReference>
<dbReference type="AlphaFoldDB" id="A0A2N3IAM6"/>
<dbReference type="SUPFAM" id="SSF51905">
    <property type="entry name" value="FAD/NAD(P)-binding domain"/>
    <property type="match status" value="1"/>
</dbReference>
<dbReference type="NCBIfam" id="NF042421">
    <property type="entry name" value="hydcarot_desat_CrtD"/>
    <property type="match status" value="1"/>
</dbReference>
<organism evidence="7 8">
    <name type="scientific">Raineya orbicola</name>
    <dbReference type="NCBI Taxonomy" id="2016530"/>
    <lineage>
        <taxon>Bacteria</taxon>
        <taxon>Pseudomonadati</taxon>
        <taxon>Bacteroidota</taxon>
        <taxon>Cytophagia</taxon>
        <taxon>Cytophagales</taxon>
        <taxon>Raineyaceae</taxon>
        <taxon>Raineya</taxon>
    </lineage>
</organism>
<dbReference type="OrthoDB" id="9774675at2"/>
<comment type="caution">
    <text evidence="7">The sequence shown here is derived from an EMBL/GenBank/DDBJ whole genome shotgun (WGS) entry which is preliminary data.</text>
</comment>
<evidence type="ECO:0000256" key="4">
    <source>
        <dbReference type="ARBA" id="ARBA00023002"/>
    </source>
</evidence>
<dbReference type="GO" id="GO:0016117">
    <property type="term" value="P:carotenoid biosynthetic process"/>
    <property type="evidence" value="ECO:0007669"/>
    <property type="project" value="UniProtKB-KW"/>
</dbReference>
<evidence type="ECO:0000256" key="3">
    <source>
        <dbReference type="ARBA" id="ARBA00022746"/>
    </source>
</evidence>
<dbReference type="Gene3D" id="3.50.50.60">
    <property type="entry name" value="FAD/NAD(P)-binding domain"/>
    <property type="match status" value="2"/>
</dbReference>
<evidence type="ECO:0000256" key="5">
    <source>
        <dbReference type="RuleBase" id="RU362075"/>
    </source>
</evidence>
<accession>A0A2N3IAM6</accession>
<dbReference type="InterPro" id="IPR036188">
    <property type="entry name" value="FAD/NAD-bd_sf"/>
</dbReference>
<dbReference type="InterPro" id="IPR014105">
    <property type="entry name" value="Carotenoid/retinoid_OxRdtase"/>
</dbReference>
<dbReference type="Proteomes" id="UP000233387">
    <property type="component" value="Unassembled WGS sequence"/>
</dbReference>
<evidence type="ECO:0000256" key="2">
    <source>
        <dbReference type="ARBA" id="ARBA00006046"/>
    </source>
</evidence>
<comment type="pathway">
    <text evidence="1 5">Carotenoid biosynthesis.</text>
</comment>